<keyword evidence="3 6" id="KW-0812">Transmembrane</keyword>
<evidence type="ECO:0000259" key="7">
    <source>
        <dbReference type="Pfam" id="PF02706"/>
    </source>
</evidence>
<comment type="subcellular location">
    <subcellularLocation>
        <location evidence="1">Cell membrane</location>
        <topology evidence="1">Multi-pass membrane protein</topology>
    </subcellularLocation>
</comment>
<reference evidence="9" key="1">
    <citation type="submission" date="2024-07" db="EMBL/GenBank/DDBJ databases">
        <title>Identification and characteristics of a novel species of coltsfoot's symbiotic bacteria.</title>
        <authorList>
            <person name="Juszczyk A."/>
            <person name="Jasielczuk I."/>
            <person name="Gurgul A."/>
            <person name="Rogala M."/>
            <person name="Kowalczyk A."/>
            <person name="Szmatola T."/>
            <person name="Kosecka-Strojek M."/>
            <person name="Arent Z."/>
            <person name="Latowski D."/>
        </authorList>
    </citation>
    <scope>NUCLEOTIDE SEQUENCE</scope>
    <source>
        <strain evidence="9">Hg7Tf</strain>
    </source>
</reference>
<dbReference type="InterPro" id="IPR050445">
    <property type="entry name" value="Bact_polysacc_biosynth/exp"/>
</dbReference>
<evidence type="ECO:0000313" key="9">
    <source>
        <dbReference type="EMBL" id="XDK37617.1"/>
    </source>
</evidence>
<evidence type="ECO:0000256" key="6">
    <source>
        <dbReference type="SAM" id="Phobius"/>
    </source>
</evidence>
<dbReference type="RefSeq" id="WP_280040566.1">
    <property type="nucleotide sequence ID" value="NZ_CP162607.1"/>
</dbReference>
<evidence type="ECO:0000256" key="4">
    <source>
        <dbReference type="ARBA" id="ARBA00022989"/>
    </source>
</evidence>
<keyword evidence="5 6" id="KW-0472">Membrane</keyword>
<organism evidence="9">
    <name type="scientific">Pseudomonas sp. Hg7Tf</name>
    <dbReference type="NCBI Taxonomy" id="3236988"/>
    <lineage>
        <taxon>Bacteria</taxon>
        <taxon>Pseudomonadati</taxon>
        <taxon>Pseudomonadota</taxon>
        <taxon>Gammaproteobacteria</taxon>
        <taxon>Pseudomonadales</taxon>
        <taxon>Pseudomonadaceae</taxon>
        <taxon>Pseudomonas</taxon>
    </lineage>
</organism>
<evidence type="ECO:0000256" key="5">
    <source>
        <dbReference type="ARBA" id="ARBA00023136"/>
    </source>
</evidence>
<evidence type="ECO:0000256" key="3">
    <source>
        <dbReference type="ARBA" id="ARBA00022692"/>
    </source>
</evidence>
<dbReference type="PANTHER" id="PTHR32309:SF13">
    <property type="entry name" value="FERRIC ENTEROBACTIN TRANSPORT PROTEIN FEPE"/>
    <property type="match status" value="1"/>
</dbReference>
<feature type="domain" description="Polysaccharide chain length determinant N-terminal" evidence="7">
    <location>
        <begin position="12"/>
        <end position="107"/>
    </location>
</feature>
<gene>
    <name evidence="9" type="ORF">AB4Y39_02695</name>
</gene>
<dbReference type="Pfam" id="PF02706">
    <property type="entry name" value="Wzz"/>
    <property type="match status" value="1"/>
</dbReference>
<feature type="domain" description="Tyrosine-protein kinase G-rich" evidence="8">
    <location>
        <begin position="307"/>
        <end position="340"/>
    </location>
</feature>
<evidence type="ECO:0000259" key="8">
    <source>
        <dbReference type="Pfam" id="PF13807"/>
    </source>
</evidence>
<dbReference type="InterPro" id="IPR003856">
    <property type="entry name" value="LPS_length_determ_N"/>
</dbReference>
<feature type="transmembrane region" description="Helical" evidence="6">
    <location>
        <begin position="318"/>
        <end position="338"/>
    </location>
</feature>
<dbReference type="GO" id="GO:0004713">
    <property type="term" value="F:protein tyrosine kinase activity"/>
    <property type="evidence" value="ECO:0007669"/>
    <property type="project" value="TreeGrafter"/>
</dbReference>
<sequence>MRNEPERRSGDDEIDLFELLGGLWRQKVLIVLTAAIVTGCAVAYALLATPIYEAKVVVQPPSQSNISQLNYGRGGDSGLAMLSVKDVYDVYLRNLQSESLKREFFRKVYLPSLPEGERQGSQDDLFTRFNRTLTAAVTSKETPTRYYVMASLPDAEQAAKWVVQYAQMAGDHAKREVIRDVHGDARGKANNLEQQINVARESARKQREDQIIQLTEALRVAESIGLEKPPIISSNLSSEVSAGMEGSLIYMRGSKALRAEIENLRSRSSDDPFVANLRQREEAMAFYRSLQIDPEVIEVYRQDGAIESPDKPVKPKKFMIVVLGGFAGLALGVLCALLRHLWLARPRRINQSEMIENH</sequence>
<protein>
    <submittedName>
        <fullName evidence="9">Wzz/FepE/Etk N-terminal domain-containing protein</fullName>
    </submittedName>
</protein>
<name>A0AB39I201_9PSED</name>
<dbReference type="Gene3D" id="3.30.1890.10">
    <property type="entry name" value="FepE-like"/>
    <property type="match status" value="1"/>
</dbReference>
<dbReference type="Pfam" id="PF13807">
    <property type="entry name" value="GNVR"/>
    <property type="match status" value="1"/>
</dbReference>
<dbReference type="GO" id="GO:0005886">
    <property type="term" value="C:plasma membrane"/>
    <property type="evidence" value="ECO:0007669"/>
    <property type="project" value="UniProtKB-SubCell"/>
</dbReference>
<proteinExistence type="predicted"/>
<feature type="transmembrane region" description="Helical" evidence="6">
    <location>
        <begin position="28"/>
        <end position="47"/>
    </location>
</feature>
<keyword evidence="4 6" id="KW-1133">Transmembrane helix</keyword>
<dbReference type="EMBL" id="CP162607">
    <property type="protein sequence ID" value="XDK37617.1"/>
    <property type="molecule type" value="Genomic_DNA"/>
</dbReference>
<dbReference type="AlphaFoldDB" id="A0AB39I201"/>
<dbReference type="InterPro" id="IPR032807">
    <property type="entry name" value="GNVR"/>
</dbReference>
<accession>A0AB39I201</accession>
<dbReference type="PANTHER" id="PTHR32309">
    <property type="entry name" value="TYROSINE-PROTEIN KINASE"/>
    <property type="match status" value="1"/>
</dbReference>
<evidence type="ECO:0000256" key="1">
    <source>
        <dbReference type="ARBA" id="ARBA00004651"/>
    </source>
</evidence>
<evidence type="ECO:0000256" key="2">
    <source>
        <dbReference type="ARBA" id="ARBA00022475"/>
    </source>
</evidence>
<keyword evidence="2" id="KW-1003">Cell membrane</keyword>
<dbReference type="SUPFAM" id="SSF160355">
    <property type="entry name" value="Bacterial polysaccharide co-polymerase-like"/>
    <property type="match status" value="1"/>
</dbReference>